<feature type="compositionally biased region" description="Basic and acidic residues" evidence="10">
    <location>
        <begin position="113"/>
        <end position="144"/>
    </location>
</feature>
<evidence type="ECO:0000256" key="10">
    <source>
        <dbReference type="SAM" id="MobiDB-lite"/>
    </source>
</evidence>
<feature type="compositionally biased region" description="Basic and acidic residues" evidence="10">
    <location>
        <begin position="165"/>
        <end position="183"/>
    </location>
</feature>
<accession>A0A430Q4S2</accession>
<evidence type="ECO:0000256" key="2">
    <source>
        <dbReference type="ARBA" id="ARBA00012425"/>
    </source>
</evidence>
<keyword evidence="4" id="KW-0808">Transferase</keyword>
<feature type="compositionally biased region" description="Basic and acidic residues" evidence="10">
    <location>
        <begin position="457"/>
        <end position="478"/>
    </location>
</feature>
<keyword evidence="7" id="KW-0067">ATP-binding</keyword>
<feature type="compositionally biased region" description="Polar residues" evidence="10">
    <location>
        <begin position="513"/>
        <end position="536"/>
    </location>
</feature>
<proteinExistence type="inferred from homology"/>
<dbReference type="SMART" id="SM00220">
    <property type="entry name" value="S_TKc"/>
    <property type="match status" value="1"/>
</dbReference>
<sequence>NEGESPVTFKRTGTSYTGDLKSSQFHVKPAYLSDKGRRTIVSPREEGEAYSDDENDSGMPPVDSKREYNSKQITHFDKEEGEASSEEDRRYENSKREKSGSSKYPPGNTNLTLEEHQYRNRLHERYERREREKKRIRDNIDPESMHGSNQHGRPLYYKENSTSSSEREGVHSNPKVEDSEVNRKYQSSKQSDSKQRDRILVSTVNQTLENSPQDNRQYKTALQVEREEYVLKYGQNQSSCVTVTDRMIESQTIYTDELNPSQSEINRKSKSKKSKRDRKEKEQKMTSKSREVTTLKVKKESKQRKIQSGNNSSHLDYNTWESIQKYTKLPDRHHGPLQHSRSGSLDSISSASSQLSKVSAYTGCSSHSSPLGYRKSSTSLTSGQQLRRSSQSPNDLDESYTYSKKRYHREARETAPPPESTRHYIGPNQISVKMKHKRKGDKRETSESINYGVNLASKREKLSQDNENHELQIEDSHTHSTTGRTKSKMSKSLGTESSKHKKHSSKSSKMKNNRSTMRKISSTSKLEGDYEQSSRNLYKLVVNKPEGGEQYSEESDSDPHNINDNSNSRRNNHDISYNKIADIDINEKAGGKSKEMNVLFPAGNKIIGNDIKGEFNRLPPPPRYPGYSESSSECEEGGVPDNGFLDDDDDDVNDHKLDDVELHKDDDVVNDDEISSFKNKPPGKPFYFPSIQGCRSVEEFECLNRIEEGTYGVVYRARDKKVNEIVALKRLKMEKERDGFPITSLREINMLMKAQHENIVTIMNGPFSVGEVKCLLVQLLRAVSHLHDNWILHRDLKTSNLLLSHQGILKVGDFGLAREYGSPLKHYTEVVVTLWYRAPELLLGTKQYTCPIDLWSVGCIFAEFLLQRPLFPGKGEVDELNIIFRDLGTPTERIWPAKSEGGVAVKRASPRAPAGGGALAAAAAAVAAAAAAAASSLATTSGSRVRYQPPAPPMGGQRFYSNMSDSRPGTANQGSGDAFTTSGVDKGFLLRF</sequence>
<evidence type="ECO:0000256" key="6">
    <source>
        <dbReference type="ARBA" id="ARBA00022777"/>
    </source>
</evidence>
<dbReference type="InterPro" id="IPR050108">
    <property type="entry name" value="CDK"/>
</dbReference>
<feature type="compositionally biased region" description="Basic and acidic residues" evidence="10">
    <location>
        <begin position="86"/>
        <end position="100"/>
    </location>
</feature>
<dbReference type="GO" id="GO:0005634">
    <property type="term" value="C:nucleus"/>
    <property type="evidence" value="ECO:0007669"/>
    <property type="project" value="TreeGrafter"/>
</dbReference>
<dbReference type="EC" id="2.7.11.22" evidence="2"/>
<dbReference type="PANTHER" id="PTHR24056">
    <property type="entry name" value="CELL DIVISION PROTEIN KINASE"/>
    <property type="match status" value="1"/>
</dbReference>
<feature type="region of interest" description="Disordered" evidence="10">
    <location>
        <begin position="1"/>
        <end position="21"/>
    </location>
</feature>
<feature type="compositionally biased region" description="Polar residues" evidence="10">
    <location>
        <begin position="254"/>
        <end position="264"/>
    </location>
</feature>
<evidence type="ECO:0000256" key="5">
    <source>
        <dbReference type="ARBA" id="ARBA00022741"/>
    </source>
</evidence>
<dbReference type="GO" id="GO:0007346">
    <property type="term" value="P:regulation of mitotic cell cycle"/>
    <property type="evidence" value="ECO:0007669"/>
    <property type="project" value="TreeGrafter"/>
</dbReference>
<feature type="region of interest" description="Disordered" evidence="10">
    <location>
        <begin position="613"/>
        <end position="654"/>
    </location>
</feature>
<evidence type="ECO:0000256" key="8">
    <source>
        <dbReference type="ARBA" id="ARBA00047811"/>
    </source>
</evidence>
<evidence type="ECO:0000256" key="4">
    <source>
        <dbReference type="ARBA" id="ARBA00022679"/>
    </source>
</evidence>
<feature type="region of interest" description="Disordered" evidence="10">
    <location>
        <begin position="36"/>
        <end position="198"/>
    </location>
</feature>
<dbReference type="Gene3D" id="3.30.200.20">
    <property type="entry name" value="Phosphorylase Kinase, domain 1"/>
    <property type="match status" value="1"/>
</dbReference>
<protein>
    <recommendedName>
        <fullName evidence="2">cyclin-dependent kinase</fullName>
        <ecNumber evidence="2">2.7.11.22</ecNumber>
    </recommendedName>
</protein>
<dbReference type="GO" id="GO:0051301">
    <property type="term" value="P:cell division"/>
    <property type="evidence" value="ECO:0007669"/>
    <property type="project" value="UniProtKB-KW"/>
</dbReference>
<keyword evidence="13" id="KW-1185">Reference proteome</keyword>
<feature type="compositionally biased region" description="Polar residues" evidence="10">
    <location>
        <begin position="306"/>
        <end position="325"/>
    </location>
</feature>
<keyword evidence="12" id="KW-0131">Cell cycle</keyword>
<dbReference type="Pfam" id="PF00069">
    <property type="entry name" value="Pkinase"/>
    <property type="match status" value="2"/>
</dbReference>
<feature type="region of interest" description="Disordered" evidence="10">
    <location>
        <begin position="254"/>
        <end position="573"/>
    </location>
</feature>
<keyword evidence="5" id="KW-0547">Nucleotide-binding</keyword>
<feature type="compositionally biased region" description="Polar residues" evidence="10">
    <location>
        <begin position="11"/>
        <end position="21"/>
    </location>
</feature>
<feature type="compositionally biased region" description="Polar residues" evidence="10">
    <location>
        <begin position="479"/>
        <end position="496"/>
    </location>
</feature>
<dbReference type="EMBL" id="QMKO01002733">
    <property type="protein sequence ID" value="RTG82701.1"/>
    <property type="molecule type" value="Genomic_DNA"/>
</dbReference>
<dbReference type="PROSITE" id="PS50011">
    <property type="entry name" value="PROTEIN_KINASE_DOM"/>
    <property type="match status" value="1"/>
</dbReference>
<dbReference type="GO" id="GO:0005524">
    <property type="term" value="F:ATP binding"/>
    <property type="evidence" value="ECO:0007669"/>
    <property type="project" value="UniProtKB-KW"/>
</dbReference>
<dbReference type="PANTHER" id="PTHR24056:SF107">
    <property type="entry name" value="CYCLIN-DEPENDENT KINASE 11A-RELATED"/>
    <property type="match status" value="1"/>
</dbReference>
<evidence type="ECO:0000256" key="3">
    <source>
        <dbReference type="ARBA" id="ARBA00022527"/>
    </source>
</evidence>
<dbReference type="FunFam" id="3.30.200.20:FF:000054">
    <property type="entry name" value="Cyclin-dependent kinase 11B"/>
    <property type="match status" value="1"/>
</dbReference>
<reference evidence="12 13" key="1">
    <citation type="journal article" date="2019" name="PLoS Pathog.">
        <title>Genome sequence of the bovine parasite Schistosoma bovis Tanzania.</title>
        <authorList>
            <person name="Oey H."/>
            <person name="Zakrzewski M."/>
            <person name="Gobert G."/>
            <person name="Gravermann K."/>
            <person name="Stoye J."/>
            <person name="Jones M."/>
            <person name="Mcmanus D."/>
            <person name="Krause L."/>
        </authorList>
    </citation>
    <scope>NUCLEOTIDE SEQUENCE [LARGE SCALE GENOMIC DNA]</scope>
    <source>
        <strain evidence="12 13">TAN1997</strain>
    </source>
</reference>
<comment type="similarity">
    <text evidence="1">Belongs to the protein kinase superfamily. CMGC Ser/Thr protein kinase family. CDC2/CDKX subfamily.</text>
</comment>
<evidence type="ECO:0000256" key="9">
    <source>
        <dbReference type="ARBA" id="ARBA00048367"/>
    </source>
</evidence>
<name>A0A430Q4S2_SCHBO</name>
<dbReference type="InterPro" id="IPR000719">
    <property type="entry name" value="Prot_kinase_dom"/>
</dbReference>
<feature type="compositionally biased region" description="Low complexity" evidence="10">
    <location>
        <begin position="340"/>
        <end position="359"/>
    </location>
</feature>
<dbReference type="PROSITE" id="PS00108">
    <property type="entry name" value="PROTEIN_KINASE_ST"/>
    <property type="match status" value="1"/>
</dbReference>
<evidence type="ECO:0000256" key="7">
    <source>
        <dbReference type="ARBA" id="ARBA00022840"/>
    </source>
</evidence>
<keyword evidence="12" id="KW-0132">Cell division</keyword>
<gene>
    <name evidence="12" type="ORF">DC041_0002662</name>
</gene>
<feature type="compositionally biased region" description="Low complexity" evidence="10">
    <location>
        <begin position="560"/>
        <end position="569"/>
    </location>
</feature>
<comment type="catalytic activity">
    <reaction evidence="8">
        <text>L-threonyl-[protein] + ATP = O-phospho-L-threonyl-[protein] + ADP + H(+)</text>
        <dbReference type="Rhea" id="RHEA:46608"/>
        <dbReference type="Rhea" id="RHEA-COMP:11060"/>
        <dbReference type="Rhea" id="RHEA-COMP:11605"/>
        <dbReference type="ChEBI" id="CHEBI:15378"/>
        <dbReference type="ChEBI" id="CHEBI:30013"/>
        <dbReference type="ChEBI" id="CHEBI:30616"/>
        <dbReference type="ChEBI" id="CHEBI:61977"/>
        <dbReference type="ChEBI" id="CHEBI:456216"/>
        <dbReference type="EC" id="2.7.11.22"/>
    </reaction>
</comment>
<dbReference type="SUPFAM" id="SSF56112">
    <property type="entry name" value="Protein kinase-like (PK-like)"/>
    <property type="match status" value="1"/>
</dbReference>
<feature type="compositionally biased region" description="Acidic residues" evidence="10">
    <location>
        <begin position="632"/>
        <end position="652"/>
    </location>
</feature>
<keyword evidence="3" id="KW-0723">Serine/threonine-protein kinase</keyword>
<evidence type="ECO:0000313" key="12">
    <source>
        <dbReference type="EMBL" id="RTG82701.1"/>
    </source>
</evidence>
<dbReference type="Gene3D" id="1.10.510.10">
    <property type="entry name" value="Transferase(Phosphotransferase) domain 1"/>
    <property type="match status" value="1"/>
</dbReference>
<feature type="non-terminal residue" evidence="12">
    <location>
        <position position="1"/>
    </location>
</feature>
<feature type="domain" description="Protein kinase" evidence="11">
    <location>
        <begin position="700"/>
        <end position="992"/>
    </location>
</feature>
<comment type="catalytic activity">
    <reaction evidence="9">
        <text>L-seryl-[protein] + ATP = O-phospho-L-seryl-[protein] + ADP + H(+)</text>
        <dbReference type="Rhea" id="RHEA:17989"/>
        <dbReference type="Rhea" id="RHEA-COMP:9863"/>
        <dbReference type="Rhea" id="RHEA-COMP:11604"/>
        <dbReference type="ChEBI" id="CHEBI:15378"/>
        <dbReference type="ChEBI" id="CHEBI:29999"/>
        <dbReference type="ChEBI" id="CHEBI:30616"/>
        <dbReference type="ChEBI" id="CHEBI:83421"/>
        <dbReference type="ChEBI" id="CHEBI:456216"/>
        <dbReference type="EC" id="2.7.11.22"/>
    </reaction>
</comment>
<dbReference type="InterPro" id="IPR011009">
    <property type="entry name" value="Kinase-like_dom_sf"/>
</dbReference>
<feature type="compositionally biased region" description="Basic and acidic residues" evidence="10">
    <location>
        <begin position="277"/>
        <end position="300"/>
    </location>
</feature>
<feature type="compositionally biased region" description="Basic residues" evidence="10">
    <location>
        <begin position="499"/>
        <end position="512"/>
    </location>
</feature>
<dbReference type="AlphaFoldDB" id="A0A430Q4S2"/>
<feature type="compositionally biased region" description="Polar residues" evidence="10">
    <location>
        <begin position="362"/>
        <end position="394"/>
    </location>
</feature>
<evidence type="ECO:0000256" key="1">
    <source>
        <dbReference type="ARBA" id="ARBA00006485"/>
    </source>
</evidence>
<dbReference type="GO" id="GO:0004693">
    <property type="term" value="F:cyclin-dependent protein serine/threonine kinase activity"/>
    <property type="evidence" value="ECO:0007669"/>
    <property type="project" value="UniProtKB-EC"/>
</dbReference>
<evidence type="ECO:0000313" key="13">
    <source>
        <dbReference type="Proteomes" id="UP000290809"/>
    </source>
</evidence>
<dbReference type="Proteomes" id="UP000290809">
    <property type="component" value="Unassembled WGS sequence"/>
</dbReference>
<evidence type="ECO:0000259" key="11">
    <source>
        <dbReference type="PROSITE" id="PS50011"/>
    </source>
</evidence>
<comment type="caution">
    <text evidence="12">The sequence shown here is derived from an EMBL/GenBank/DDBJ whole genome shotgun (WGS) entry which is preliminary data.</text>
</comment>
<dbReference type="FunFam" id="1.10.510.10:FF:000624">
    <property type="entry name" value="Mitogen-activated protein kinase"/>
    <property type="match status" value="1"/>
</dbReference>
<dbReference type="InterPro" id="IPR008271">
    <property type="entry name" value="Ser/Thr_kinase_AS"/>
</dbReference>
<feature type="compositionally biased region" description="Basic and acidic residues" evidence="10">
    <location>
        <begin position="63"/>
        <end position="78"/>
    </location>
</feature>
<keyword evidence="6" id="KW-0418">Kinase</keyword>
<dbReference type="STRING" id="6184.A0A430Q4S2"/>
<organism evidence="12 13">
    <name type="scientific">Schistosoma bovis</name>
    <name type="common">Blood fluke</name>
    <dbReference type="NCBI Taxonomy" id="6184"/>
    <lineage>
        <taxon>Eukaryota</taxon>
        <taxon>Metazoa</taxon>
        <taxon>Spiralia</taxon>
        <taxon>Lophotrochozoa</taxon>
        <taxon>Platyhelminthes</taxon>
        <taxon>Trematoda</taxon>
        <taxon>Digenea</taxon>
        <taxon>Strigeidida</taxon>
        <taxon>Schistosomatoidea</taxon>
        <taxon>Schistosomatidae</taxon>
        <taxon>Schistosoma</taxon>
    </lineage>
</organism>